<proteinExistence type="predicted"/>
<protein>
    <submittedName>
        <fullName evidence="2">Uncharacterized protein</fullName>
    </submittedName>
</protein>
<evidence type="ECO:0000313" key="3">
    <source>
        <dbReference type="Proteomes" id="UP001149140"/>
    </source>
</evidence>
<comment type="caution">
    <text evidence="2">The sequence shown here is derived from an EMBL/GenBank/DDBJ whole genome shotgun (WGS) entry which is preliminary data.</text>
</comment>
<feature type="compositionally biased region" description="Pro residues" evidence="1">
    <location>
        <begin position="107"/>
        <end position="116"/>
    </location>
</feature>
<name>A0A9X3MXK2_9ACTN</name>
<dbReference type="AlphaFoldDB" id="A0A9X3MXK2"/>
<keyword evidence="3" id="KW-1185">Reference proteome</keyword>
<feature type="region of interest" description="Disordered" evidence="1">
    <location>
        <begin position="103"/>
        <end position="127"/>
    </location>
</feature>
<sequence length="127" mass="14065">MTSDGSPYTRLTRAIRAGNLAIIEATAAELGWIALRDALAILLVIEAKDDERFERSAIRWAGRLALEVPDLELPEFAGALESLHALPDEHAQRTLLLLAERARKPRPPAAAAPPPTRRSQDVRRRFP</sequence>
<organism evidence="2 3">
    <name type="scientific">Solirubrobacter ginsenosidimutans</name>
    <dbReference type="NCBI Taxonomy" id="490573"/>
    <lineage>
        <taxon>Bacteria</taxon>
        <taxon>Bacillati</taxon>
        <taxon>Actinomycetota</taxon>
        <taxon>Thermoleophilia</taxon>
        <taxon>Solirubrobacterales</taxon>
        <taxon>Solirubrobacteraceae</taxon>
        <taxon>Solirubrobacter</taxon>
    </lineage>
</organism>
<gene>
    <name evidence="2" type="ORF">OM076_13580</name>
</gene>
<dbReference type="EMBL" id="JAPDOD010000011">
    <property type="protein sequence ID" value="MDA0161303.1"/>
    <property type="molecule type" value="Genomic_DNA"/>
</dbReference>
<dbReference type="RefSeq" id="WP_270040505.1">
    <property type="nucleotide sequence ID" value="NZ_JAPDOD010000011.1"/>
</dbReference>
<accession>A0A9X3MXK2</accession>
<reference evidence="2" key="1">
    <citation type="submission" date="2022-10" db="EMBL/GenBank/DDBJ databases">
        <title>The WGS of Solirubrobacter ginsenosidimutans DSM 21036.</title>
        <authorList>
            <person name="Jiang Z."/>
        </authorList>
    </citation>
    <scope>NUCLEOTIDE SEQUENCE</scope>
    <source>
        <strain evidence="2">DSM 21036</strain>
    </source>
</reference>
<feature type="compositionally biased region" description="Basic and acidic residues" evidence="1">
    <location>
        <begin position="118"/>
        <end position="127"/>
    </location>
</feature>
<dbReference type="Proteomes" id="UP001149140">
    <property type="component" value="Unassembled WGS sequence"/>
</dbReference>
<evidence type="ECO:0000313" key="2">
    <source>
        <dbReference type="EMBL" id="MDA0161303.1"/>
    </source>
</evidence>
<evidence type="ECO:0000256" key="1">
    <source>
        <dbReference type="SAM" id="MobiDB-lite"/>
    </source>
</evidence>